<evidence type="ECO:0000313" key="5">
    <source>
        <dbReference type="Ensembl" id="ENSNPEP00000011155.1"/>
    </source>
</evidence>
<reference evidence="5" key="2">
    <citation type="submission" date="2025-09" db="UniProtKB">
        <authorList>
            <consortium name="Ensembl"/>
        </authorList>
    </citation>
    <scope>IDENTIFICATION</scope>
</reference>
<feature type="region of interest" description="Disordered" evidence="3">
    <location>
        <begin position="55"/>
        <end position="79"/>
    </location>
</feature>
<feature type="domain" description="Homeobox" evidence="4">
    <location>
        <begin position="10"/>
        <end position="24"/>
    </location>
</feature>
<dbReference type="PANTHER" id="PTHR24333">
    <property type="entry name" value="HOMEO BOX HB9 LIKE A-RELATED"/>
    <property type="match status" value="1"/>
</dbReference>
<organism evidence="5 6">
    <name type="scientific">Nothoprocta perdicaria</name>
    <name type="common">Chilean tinamou</name>
    <name type="synonym">Crypturus perdicarius</name>
    <dbReference type="NCBI Taxonomy" id="30464"/>
    <lineage>
        <taxon>Eukaryota</taxon>
        <taxon>Metazoa</taxon>
        <taxon>Chordata</taxon>
        <taxon>Craniata</taxon>
        <taxon>Vertebrata</taxon>
        <taxon>Euteleostomi</taxon>
        <taxon>Archelosauria</taxon>
        <taxon>Archosauria</taxon>
        <taxon>Dinosauria</taxon>
        <taxon>Saurischia</taxon>
        <taxon>Theropoda</taxon>
        <taxon>Coelurosauria</taxon>
        <taxon>Aves</taxon>
        <taxon>Palaeognathae</taxon>
        <taxon>Tinamiformes</taxon>
        <taxon>Tinamidae</taxon>
        <taxon>Nothoprocta</taxon>
    </lineage>
</organism>
<dbReference type="Ensembl" id="ENSNPET00000011441.1">
    <property type="protein sequence ID" value="ENSNPEP00000011155.1"/>
    <property type="gene ID" value="ENSNPEG00000008382.1"/>
</dbReference>
<evidence type="ECO:0000256" key="1">
    <source>
        <dbReference type="ARBA" id="ARBA00004123"/>
    </source>
</evidence>
<reference evidence="5" key="1">
    <citation type="submission" date="2025-08" db="UniProtKB">
        <authorList>
            <consortium name="Ensembl"/>
        </authorList>
    </citation>
    <scope>IDENTIFICATION</scope>
</reference>
<dbReference type="InterPro" id="IPR050848">
    <property type="entry name" value="Homeobox_TF"/>
</dbReference>
<comment type="subcellular location">
    <subcellularLocation>
        <location evidence="1 2">Nucleus</location>
    </subcellularLocation>
</comment>
<dbReference type="CDD" id="cd00086">
    <property type="entry name" value="homeodomain"/>
    <property type="match status" value="1"/>
</dbReference>
<dbReference type="PROSITE" id="PS50071">
    <property type="entry name" value="HOMEOBOX_2"/>
    <property type="match status" value="1"/>
</dbReference>
<name>A0A8C6ZCH0_NOTPE</name>
<keyword evidence="2" id="KW-0238">DNA-binding</keyword>
<dbReference type="AlphaFoldDB" id="A0A8C6ZCH0"/>
<dbReference type="InterPro" id="IPR009057">
    <property type="entry name" value="Homeodomain-like_sf"/>
</dbReference>
<dbReference type="Proteomes" id="UP000694420">
    <property type="component" value="Unplaced"/>
</dbReference>
<feature type="DNA-binding region" description="Homeobox" evidence="2">
    <location>
        <begin position="12"/>
        <end position="25"/>
    </location>
</feature>
<evidence type="ECO:0000256" key="2">
    <source>
        <dbReference type="PROSITE-ProRule" id="PRU00108"/>
    </source>
</evidence>
<dbReference type="SUPFAM" id="SSF46689">
    <property type="entry name" value="Homeodomain-like"/>
    <property type="match status" value="1"/>
</dbReference>
<keyword evidence="6" id="KW-1185">Reference proteome</keyword>
<keyword evidence="2" id="KW-0371">Homeobox</keyword>
<accession>A0A8C6ZCH0</accession>
<evidence type="ECO:0000259" key="4">
    <source>
        <dbReference type="PROSITE" id="PS50071"/>
    </source>
</evidence>
<keyword evidence="2" id="KW-0539">Nucleus</keyword>
<dbReference type="PANTHER" id="PTHR24333:SF14">
    <property type="entry name" value="HOMEOBOX DOMAIN-CONTAINING PROTEIN"/>
    <property type="match status" value="1"/>
</dbReference>
<sequence>LLQWPGRQLIKTWFQNRRMKFKRQTQDARVEALFSGLLVPYSCYAETVTSQYPQGAEVGVSSPSAVSRHPAGPSPALLLPPLPTQPLEPLLQSPSLVLPPSPDFSSYPSVIPAVTLSKDHKRLRFQSYLPSC</sequence>
<dbReference type="GO" id="GO:0005634">
    <property type="term" value="C:nucleus"/>
    <property type="evidence" value="ECO:0007669"/>
    <property type="project" value="UniProtKB-SubCell"/>
</dbReference>
<dbReference type="GO" id="GO:0003677">
    <property type="term" value="F:DNA binding"/>
    <property type="evidence" value="ECO:0007669"/>
    <property type="project" value="UniProtKB-UniRule"/>
</dbReference>
<proteinExistence type="predicted"/>
<evidence type="ECO:0000256" key="3">
    <source>
        <dbReference type="SAM" id="MobiDB-lite"/>
    </source>
</evidence>
<protein>
    <recommendedName>
        <fullName evidence="4">Homeobox domain-containing protein</fullName>
    </recommendedName>
</protein>
<evidence type="ECO:0000313" key="6">
    <source>
        <dbReference type="Proteomes" id="UP000694420"/>
    </source>
</evidence>
<dbReference type="InterPro" id="IPR001356">
    <property type="entry name" value="HD"/>
</dbReference>